<dbReference type="EMBL" id="AEMG01000012">
    <property type="protein sequence ID" value="EFW91726.1"/>
    <property type="molecule type" value="Genomic_DNA"/>
</dbReference>
<keyword evidence="4" id="KW-1185">Reference proteome</keyword>
<reference evidence="1 3" key="1">
    <citation type="journal article" date="2014" name="ISME J.">
        <title>Trehalose/2-sulfotrehalose biosynthesis and glycine-betaine uptake are widely spread mechanisms for osmoadaptation in the Halobacteriales.</title>
        <authorList>
            <person name="Youssef N.H."/>
            <person name="Savage-Ashlock K.N."/>
            <person name="McCully A.L."/>
            <person name="Luedtke B."/>
            <person name="Shaw E.I."/>
            <person name="Hoff W.D."/>
            <person name="Elshahed M.S."/>
        </authorList>
    </citation>
    <scope>NUCLEOTIDE SEQUENCE [LARGE SCALE GENOMIC DNA]</scope>
    <source>
        <strain evidence="1 3">DX253</strain>
    </source>
</reference>
<reference evidence="2" key="2">
    <citation type="submission" date="2016-11" db="EMBL/GenBank/DDBJ databases">
        <authorList>
            <person name="Jaros S."/>
            <person name="Januszkiewicz K."/>
            <person name="Wedrychowicz H."/>
        </authorList>
    </citation>
    <scope>NUCLEOTIDE SEQUENCE [LARGE SCALE GENOMIC DNA]</scope>
    <source>
        <strain evidence="2">DX253</strain>
    </source>
</reference>
<sequence length="158" mass="16828">MRRRELLVSTGVAVTAGCIGGFVGGRWSEGHVRGVDFSVQKSPADTEVDAPPTVEFRPESSRVVVTGTLWVGSSSCNEAKLDDVSYHERDGRLDVAVTSGEKGGLLHDVPLLPVGCTADMSADAYELVVTFRGSFPKTVVAVEHDGEPERTKATKPVD</sequence>
<dbReference type="eggNOG" id="ENOG502N60M">
    <property type="taxonomic scope" value="Archaea"/>
</dbReference>
<evidence type="ECO:0000313" key="3">
    <source>
        <dbReference type="Proteomes" id="UP000003751"/>
    </source>
</evidence>
<organism evidence="1 3">
    <name type="scientific">Haladaptatus paucihalophilus DX253</name>
    <dbReference type="NCBI Taxonomy" id="797209"/>
    <lineage>
        <taxon>Archaea</taxon>
        <taxon>Methanobacteriati</taxon>
        <taxon>Methanobacteriota</taxon>
        <taxon>Stenosarchaea group</taxon>
        <taxon>Halobacteria</taxon>
        <taxon>Halobacteriales</taxon>
        <taxon>Haladaptataceae</taxon>
        <taxon>Haladaptatus</taxon>
    </lineage>
</organism>
<evidence type="ECO:0000313" key="1">
    <source>
        <dbReference type="EMBL" id="EFW91726.1"/>
    </source>
</evidence>
<dbReference type="Proteomes" id="UP000184203">
    <property type="component" value="Unassembled WGS sequence"/>
</dbReference>
<protein>
    <recommendedName>
        <fullName evidence="5">Lipoprotein</fullName>
    </recommendedName>
</protein>
<dbReference type="AlphaFoldDB" id="E7QUR9"/>
<gene>
    <name evidence="2" type="ORF">SAMN05444342_0076</name>
    <name evidence="1" type="ORF">ZOD2009_12772</name>
</gene>
<accession>E7QUR9</accession>
<dbReference type="STRING" id="797209.GCA_000376445_00860"/>
<evidence type="ECO:0008006" key="5">
    <source>
        <dbReference type="Google" id="ProtNLM"/>
    </source>
</evidence>
<evidence type="ECO:0000313" key="4">
    <source>
        <dbReference type="Proteomes" id="UP000184203"/>
    </source>
</evidence>
<dbReference type="Proteomes" id="UP000003751">
    <property type="component" value="Unassembled WGS sequence"/>
</dbReference>
<dbReference type="PROSITE" id="PS51257">
    <property type="entry name" value="PROKAR_LIPOPROTEIN"/>
    <property type="match status" value="1"/>
</dbReference>
<dbReference type="RefSeq" id="WP_007980383.1">
    <property type="nucleotide sequence ID" value="NZ_AEMG01000012.1"/>
</dbReference>
<dbReference type="EMBL" id="FRAN01000001">
    <property type="protein sequence ID" value="SHJ95982.1"/>
    <property type="molecule type" value="Genomic_DNA"/>
</dbReference>
<name>E7QUR9_HALPU</name>
<proteinExistence type="predicted"/>
<dbReference type="PATRIC" id="fig|797209.4.peg.2511"/>
<evidence type="ECO:0000313" key="2">
    <source>
        <dbReference type="EMBL" id="SHJ95982.1"/>
    </source>
</evidence>
<dbReference type="OrthoDB" id="326849at2157"/>
<reference evidence="4" key="3">
    <citation type="submission" date="2016-11" db="EMBL/GenBank/DDBJ databases">
        <authorList>
            <person name="Varghese N."/>
            <person name="Submissions S."/>
        </authorList>
    </citation>
    <scope>NUCLEOTIDE SEQUENCE [LARGE SCALE GENOMIC DNA]</scope>
    <source>
        <strain evidence="4">DX253</strain>
    </source>
</reference>